<evidence type="ECO:0000256" key="4">
    <source>
        <dbReference type="ARBA" id="ARBA00023002"/>
    </source>
</evidence>
<comment type="caution">
    <text evidence="7">The sequence shown here is derived from an EMBL/GenBank/DDBJ whole genome shotgun (WGS) entry which is preliminary data.</text>
</comment>
<dbReference type="FunFam" id="3.40.50.720:FF:000022">
    <property type="entry name" value="Cinnamyl alcohol dehydrogenase"/>
    <property type="match status" value="1"/>
</dbReference>
<dbReference type="EMBL" id="LQYS01000087">
    <property type="protein sequence ID" value="KYD10417.1"/>
    <property type="molecule type" value="Genomic_DNA"/>
</dbReference>
<dbReference type="InterPro" id="IPR011032">
    <property type="entry name" value="GroES-like_sf"/>
</dbReference>
<dbReference type="EC" id="1.1.1.1" evidence="7"/>
<organism evidence="7 8">
    <name type="scientific">Saccharococcus caldoxylosilyticus</name>
    <dbReference type="NCBI Taxonomy" id="81408"/>
    <lineage>
        <taxon>Bacteria</taxon>
        <taxon>Bacillati</taxon>
        <taxon>Bacillota</taxon>
        <taxon>Bacilli</taxon>
        <taxon>Bacillales</taxon>
        <taxon>Anoxybacillaceae</taxon>
        <taxon>Saccharococcus</taxon>
    </lineage>
</organism>
<comment type="cofactor">
    <cofactor evidence="1 5">
        <name>Zn(2+)</name>
        <dbReference type="ChEBI" id="CHEBI:29105"/>
    </cofactor>
</comment>
<keyword evidence="2 5" id="KW-0479">Metal-binding</keyword>
<evidence type="ECO:0000256" key="5">
    <source>
        <dbReference type="RuleBase" id="RU361277"/>
    </source>
</evidence>
<evidence type="ECO:0000256" key="3">
    <source>
        <dbReference type="ARBA" id="ARBA00022833"/>
    </source>
</evidence>
<dbReference type="SUPFAM" id="SSF51735">
    <property type="entry name" value="NAD(P)-binding Rossmann-fold domains"/>
    <property type="match status" value="1"/>
</dbReference>
<dbReference type="InterPro" id="IPR020843">
    <property type="entry name" value="ER"/>
</dbReference>
<dbReference type="Pfam" id="PF00107">
    <property type="entry name" value="ADH_zinc_N"/>
    <property type="match status" value="1"/>
</dbReference>
<keyword evidence="4 7" id="KW-0560">Oxidoreductase</keyword>
<dbReference type="InterPro" id="IPR002328">
    <property type="entry name" value="ADH_Zn_CS"/>
</dbReference>
<dbReference type="Gene3D" id="3.90.180.10">
    <property type="entry name" value="Medium-chain alcohol dehydrogenases, catalytic domain"/>
    <property type="match status" value="1"/>
</dbReference>
<sequence length="354" mass="38325">MCQNHHGKTMVRALAVPRAKAPFEQTTIERRALRPNDVLIDIQYCGICHSDIHSAYDEWGGGIFPMVPGHEIAGVVAAVGSNVTKFAVGDRVGVGCFVDSCGECEYCLRGEEQFCTKGVVATYNSLDYDGQPTYGGYSQKIVVKEDFVVRIPDALSLDVAAPLLCAGITTYSPLKKWGAGPGKKVAIVGMGGLGHLAVQFAHAMGAEVTVLSQSLKKKEEALALGADHYYATSDPNTFKTLANQFDLMVNTVSANLDVDAYLSLLRVDGTLVNVGAPANPDTYNVFSLIMHRRNIAGSLVGGLRETQEMLDFAADHGIVPKIEVIRADQVDEAYERVLRSDVRYRFVIDMSTLS</sequence>
<dbReference type="AlphaFoldDB" id="A0A150LDK0"/>
<dbReference type="Gene3D" id="3.40.50.720">
    <property type="entry name" value="NAD(P)-binding Rossmann-like Domain"/>
    <property type="match status" value="1"/>
</dbReference>
<dbReference type="GO" id="GO:0004022">
    <property type="term" value="F:alcohol dehydrogenase (NAD+) activity"/>
    <property type="evidence" value="ECO:0007669"/>
    <property type="project" value="UniProtKB-EC"/>
</dbReference>
<dbReference type="PANTHER" id="PTHR42683">
    <property type="entry name" value="ALDEHYDE REDUCTASE"/>
    <property type="match status" value="1"/>
</dbReference>
<dbReference type="InterPro" id="IPR013149">
    <property type="entry name" value="ADH-like_C"/>
</dbReference>
<name>A0A150LDK0_9BACL</name>
<keyword evidence="3 5" id="KW-0862">Zinc</keyword>
<dbReference type="InterPro" id="IPR036291">
    <property type="entry name" value="NAD(P)-bd_dom_sf"/>
</dbReference>
<dbReference type="eggNOG" id="COG1064">
    <property type="taxonomic scope" value="Bacteria"/>
</dbReference>
<dbReference type="SUPFAM" id="SSF50129">
    <property type="entry name" value="GroES-like"/>
    <property type="match status" value="1"/>
</dbReference>
<dbReference type="CDD" id="cd05283">
    <property type="entry name" value="CAD1"/>
    <property type="match status" value="1"/>
</dbReference>
<protein>
    <submittedName>
        <fullName evidence="7">Alcohol dehydrogenase</fullName>
        <ecNumber evidence="7">1.1.1.1</ecNumber>
    </submittedName>
</protein>
<evidence type="ECO:0000256" key="1">
    <source>
        <dbReference type="ARBA" id="ARBA00001947"/>
    </source>
</evidence>
<dbReference type="GO" id="GO:0008270">
    <property type="term" value="F:zinc ion binding"/>
    <property type="evidence" value="ECO:0007669"/>
    <property type="project" value="InterPro"/>
</dbReference>
<dbReference type="InterPro" id="IPR047109">
    <property type="entry name" value="CAD-like"/>
</dbReference>
<evidence type="ECO:0000256" key="2">
    <source>
        <dbReference type="ARBA" id="ARBA00022723"/>
    </source>
</evidence>
<dbReference type="RefSeq" id="WP_017436383.1">
    <property type="nucleotide sequence ID" value="NZ_AP025623.1"/>
</dbReference>
<proteinExistence type="inferred from homology"/>
<evidence type="ECO:0000259" key="6">
    <source>
        <dbReference type="SMART" id="SM00829"/>
    </source>
</evidence>
<dbReference type="InterPro" id="IPR013154">
    <property type="entry name" value="ADH-like_N"/>
</dbReference>
<feature type="domain" description="Enoyl reductase (ER)" evidence="6">
    <location>
        <begin position="12"/>
        <end position="348"/>
    </location>
</feature>
<reference evidence="7 8" key="1">
    <citation type="submission" date="2016-01" db="EMBL/GenBank/DDBJ databases">
        <title>Draft Genome Sequences of Seven Thermophilic Sporeformers Isolated from Foods.</title>
        <authorList>
            <person name="Berendsen E.M."/>
            <person name="Wells-Bennik M.H."/>
            <person name="Krawcyk A.O."/>
            <person name="De Jong A."/>
            <person name="Holsappel S."/>
            <person name="Eijlander R.T."/>
            <person name="Kuipers O.P."/>
        </authorList>
    </citation>
    <scope>NUCLEOTIDE SEQUENCE [LARGE SCALE GENOMIC DNA]</scope>
    <source>
        <strain evidence="7 8">B4119</strain>
    </source>
</reference>
<dbReference type="STRING" id="81408.B4119_1975"/>
<evidence type="ECO:0000313" key="7">
    <source>
        <dbReference type="EMBL" id="KYD10417.1"/>
    </source>
</evidence>
<comment type="similarity">
    <text evidence="5">Belongs to the zinc-containing alcohol dehydrogenase family.</text>
</comment>
<gene>
    <name evidence="7" type="ORF">B4119_1975</name>
</gene>
<dbReference type="PATRIC" id="fig|81408.3.peg.302"/>
<evidence type="ECO:0000313" key="8">
    <source>
        <dbReference type="Proteomes" id="UP000075455"/>
    </source>
</evidence>
<dbReference type="GO" id="GO:0008106">
    <property type="term" value="F:alcohol dehydrogenase (NADP+) activity"/>
    <property type="evidence" value="ECO:0007669"/>
    <property type="project" value="UniProtKB-ARBA"/>
</dbReference>
<accession>A0A150LDK0</accession>
<dbReference type="SMART" id="SM00829">
    <property type="entry name" value="PKS_ER"/>
    <property type="match status" value="1"/>
</dbReference>
<dbReference type="PROSITE" id="PS00059">
    <property type="entry name" value="ADH_ZINC"/>
    <property type="match status" value="1"/>
</dbReference>
<dbReference type="Pfam" id="PF08240">
    <property type="entry name" value="ADH_N"/>
    <property type="match status" value="1"/>
</dbReference>
<dbReference type="Proteomes" id="UP000075455">
    <property type="component" value="Unassembled WGS sequence"/>
</dbReference>